<dbReference type="EC" id="2.7.7.7" evidence="3"/>
<dbReference type="Proteomes" id="UP000053201">
    <property type="component" value="Unassembled WGS sequence"/>
</dbReference>
<accession>A0A0L0HJQ9</accession>
<dbReference type="Gene3D" id="2.40.50.430">
    <property type="match status" value="1"/>
</dbReference>
<dbReference type="FunFam" id="3.60.21.50:FF:000002">
    <property type="entry name" value="DNA polymerase delta small subunit"/>
    <property type="match status" value="1"/>
</dbReference>
<keyword evidence="13" id="KW-1185">Reference proteome</keyword>
<evidence type="ECO:0000259" key="10">
    <source>
        <dbReference type="Pfam" id="PF04042"/>
    </source>
</evidence>
<keyword evidence="4" id="KW-0808">Transferase</keyword>
<dbReference type="OMA" id="HCILIGT"/>
<dbReference type="OrthoDB" id="3763at2759"/>
<dbReference type="STRING" id="645134.A0A0L0HJQ9"/>
<gene>
    <name evidence="12" type="ORF">SPPG_03491</name>
</gene>
<evidence type="ECO:0000256" key="5">
    <source>
        <dbReference type="ARBA" id="ARBA00022695"/>
    </source>
</evidence>
<proteinExistence type="inferred from homology"/>
<dbReference type="InParanoid" id="A0A0L0HJQ9"/>
<dbReference type="FunCoup" id="A0A0L0HJQ9">
    <property type="interactions" value="362"/>
</dbReference>
<dbReference type="GO" id="GO:0003677">
    <property type="term" value="F:DNA binding"/>
    <property type="evidence" value="ECO:0007669"/>
    <property type="project" value="InterPro"/>
</dbReference>
<dbReference type="GO" id="GO:0006281">
    <property type="term" value="P:DNA repair"/>
    <property type="evidence" value="ECO:0007669"/>
    <property type="project" value="UniProtKB-ARBA"/>
</dbReference>
<name>A0A0L0HJQ9_SPIPD</name>
<dbReference type="Pfam" id="PF18018">
    <property type="entry name" value="DNA_pol_D_N"/>
    <property type="match status" value="1"/>
</dbReference>
<comment type="similarity">
    <text evidence="2">Belongs to the DNA polymerase delta/II small subunit family.</text>
</comment>
<dbReference type="InterPro" id="IPR041863">
    <property type="entry name" value="PolD2_C"/>
</dbReference>
<evidence type="ECO:0000256" key="3">
    <source>
        <dbReference type="ARBA" id="ARBA00012417"/>
    </source>
</evidence>
<dbReference type="GeneID" id="27687002"/>
<organism evidence="12 13">
    <name type="scientific">Spizellomyces punctatus (strain DAOM BR117)</name>
    <dbReference type="NCBI Taxonomy" id="645134"/>
    <lineage>
        <taxon>Eukaryota</taxon>
        <taxon>Fungi</taxon>
        <taxon>Fungi incertae sedis</taxon>
        <taxon>Chytridiomycota</taxon>
        <taxon>Chytridiomycota incertae sedis</taxon>
        <taxon>Chytridiomycetes</taxon>
        <taxon>Spizellomycetales</taxon>
        <taxon>Spizellomycetaceae</taxon>
        <taxon>Spizellomyces</taxon>
    </lineage>
</organism>
<evidence type="ECO:0000256" key="1">
    <source>
        <dbReference type="ARBA" id="ARBA00004123"/>
    </source>
</evidence>
<dbReference type="GO" id="GO:0003887">
    <property type="term" value="F:DNA-directed DNA polymerase activity"/>
    <property type="evidence" value="ECO:0007669"/>
    <property type="project" value="UniProtKB-KW"/>
</dbReference>
<keyword evidence="7" id="KW-0239">DNA-directed DNA polymerase</keyword>
<dbReference type="InterPro" id="IPR007185">
    <property type="entry name" value="DNA_pol_a/d/e_bsu"/>
</dbReference>
<keyword evidence="6" id="KW-0235">DNA replication</keyword>
<dbReference type="CDD" id="cd07387">
    <property type="entry name" value="MPP_PolD2_C"/>
    <property type="match status" value="1"/>
</dbReference>
<keyword evidence="8" id="KW-0539">Nucleus</keyword>
<dbReference type="Pfam" id="PF04042">
    <property type="entry name" value="DNA_pol_E_B"/>
    <property type="match status" value="1"/>
</dbReference>
<keyword evidence="5" id="KW-0548">Nucleotidyltransferase</keyword>
<evidence type="ECO:0000313" key="13">
    <source>
        <dbReference type="Proteomes" id="UP000053201"/>
    </source>
</evidence>
<dbReference type="GO" id="GO:1902969">
    <property type="term" value="P:mitotic DNA replication"/>
    <property type="evidence" value="ECO:0007669"/>
    <property type="project" value="UniProtKB-ARBA"/>
</dbReference>
<dbReference type="VEuPathDB" id="FungiDB:SPPG_03491"/>
<dbReference type="AlphaFoldDB" id="A0A0L0HJQ9"/>
<dbReference type="eggNOG" id="KOG2732">
    <property type="taxonomic scope" value="Eukaryota"/>
</dbReference>
<evidence type="ECO:0000256" key="8">
    <source>
        <dbReference type="ARBA" id="ARBA00023242"/>
    </source>
</evidence>
<evidence type="ECO:0000259" key="11">
    <source>
        <dbReference type="Pfam" id="PF18018"/>
    </source>
</evidence>
<evidence type="ECO:0000256" key="9">
    <source>
        <dbReference type="ARBA" id="ARBA00049244"/>
    </source>
</evidence>
<dbReference type="PANTHER" id="PTHR10416">
    <property type="entry name" value="DNA POLYMERASE DELTA SUBUNIT 2"/>
    <property type="match status" value="1"/>
</dbReference>
<feature type="domain" description="DNA polymerase delta subunit OB-fold" evidence="11">
    <location>
        <begin position="63"/>
        <end position="195"/>
    </location>
</feature>
<sequence length="475" mass="52347">MLTAVESTAMSFDSDVEHAADETMFRPASSTSQEDTITFERKSCHSLNTCDKFIVKERVYTQQYAGIYFSRLNMLRPKVLSAAKERWARAGASPPHIPRALDVRPGEVCYIAGTIYVDMPLKPNILDEVTQEHWVIAPPPRSKYASDEDEVVLEDESGRVKLTGEILKDTMLVTGIIVAVLGCENASGDFEVIDICYPQLAPQPTLPPSEGDTFIAIASGLSVGDETFNLELELLSDFLAGELGSEREQRTASCITRLILAGNSVAKPKLVEEEKRPSRNKYGSESTATRKEPLHVVDTVLSQLCENLDVDILPGETDPANCSLPQQPIHFAIFPNASKFSTFNTVTNPYSAEIGGLSVLGTSGQNIDDIFRFVTSEDRLSMAENTLRWAHLAPTAPDTLWCHPYKDTDPFVIKHPPHLYFIGNQPAYETSLVEDAKGSKTRIVLIPSFAESGTLVLVNSKTLECWPIVFKSGLM</sequence>
<dbReference type="RefSeq" id="XP_016609735.1">
    <property type="nucleotide sequence ID" value="XM_016751754.1"/>
</dbReference>
<dbReference type="PANTHER" id="PTHR10416:SF0">
    <property type="entry name" value="DNA POLYMERASE DELTA SUBUNIT 2"/>
    <property type="match status" value="1"/>
</dbReference>
<evidence type="ECO:0000256" key="4">
    <source>
        <dbReference type="ARBA" id="ARBA00022679"/>
    </source>
</evidence>
<dbReference type="InterPro" id="IPR024826">
    <property type="entry name" value="DNA_pol_delta/II_ssu"/>
</dbReference>
<comment type="subcellular location">
    <subcellularLocation>
        <location evidence="1">Nucleus</location>
    </subcellularLocation>
</comment>
<evidence type="ECO:0000256" key="7">
    <source>
        <dbReference type="ARBA" id="ARBA00022932"/>
    </source>
</evidence>
<comment type="catalytic activity">
    <reaction evidence="9">
        <text>DNA(n) + a 2'-deoxyribonucleoside 5'-triphosphate = DNA(n+1) + diphosphate</text>
        <dbReference type="Rhea" id="RHEA:22508"/>
        <dbReference type="Rhea" id="RHEA-COMP:17339"/>
        <dbReference type="Rhea" id="RHEA-COMP:17340"/>
        <dbReference type="ChEBI" id="CHEBI:33019"/>
        <dbReference type="ChEBI" id="CHEBI:61560"/>
        <dbReference type="ChEBI" id="CHEBI:173112"/>
        <dbReference type="EC" id="2.7.7.7"/>
    </reaction>
</comment>
<evidence type="ECO:0000313" key="12">
    <source>
        <dbReference type="EMBL" id="KND01696.1"/>
    </source>
</evidence>
<dbReference type="FunFam" id="2.40.50.430:FF:000002">
    <property type="entry name" value="DNA polymerase delta subunit"/>
    <property type="match status" value="1"/>
</dbReference>
<dbReference type="GO" id="GO:0006273">
    <property type="term" value="P:lagging strand elongation"/>
    <property type="evidence" value="ECO:0007669"/>
    <property type="project" value="UniProtKB-ARBA"/>
</dbReference>
<dbReference type="InterPro" id="IPR040663">
    <property type="entry name" value="DNA_pol_D_N"/>
</dbReference>
<reference evidence="12 13" key="1">
    <citation type="submission" date="2009-08" db="EMBL/GenBank/DDBJ databases">
        <title>The Genome Sequence of Spizellomyces punctatus strain DAOM BR117.</title>
        <authorList>
            <consortium name="The Broad Institute Genome Sequencing Platform"/>
            <person name="Russ C."/>
            <person name="Cuomo C."/>
            <person name="Shea T."/>
            <person name="Young S.K."/>
            <person name="Zeng Q."/>
            <person name="Koehrsen M."/>
            <person name="Haas B."/>
            <person name="Borodovsky M."/>
            <person name="Guigo R."/>
            <person name="Alvarado L."/>
            <person name="Berlin A."/>
            <person name="Bochicchio J."/>
            <person name="Borenstein D."/>
            <person name="Chapman S."/>
            <person name="Chen Z."/>
            <person name="Engels R."/>
            <person name="Freedman E."/>
            <person name="Gellesch M."/>
            <person name="Goldberg J."/>
            <person name="Griggs A."/>
            <person name="Gujja S."/>
            <person name="Heiman D."/>
            <person name="Hepburn T."/>
            <person name="Howarth C."/>
            <person name="Jen D."/>
            <person name="Larson L."/>
            <person name="Lewis B."/>
            <person name="Mehta T."/>
            <person name="Park D."/>
            <person name="Pearson M."/>
            <person name="Roberts A."/>
            <person name="Saif S."/>
            <person name="Shenoy N."/>
            <person name="Sisk P."/>
            <person name="Stolte C."/>
            <person name="Sykes S."/>
            <person name="Thomson T."/>
            <person name="Walk T."/>
            <person name="White J."/>
            <person name="Yandava C."/>
            <person name="Burger G."/>
            <person name="Gray M.W."/>
            <person name="Holland P.W.H."/>
            <person name="King N."/>
            <person name="Lang F.B.F."/>
            <person name="Roger A.J."/>
            <person name="Ruiz-Trillo I."/>
            <person name="Lander E."/>
            <person name="Nusbaum C."/>
        </authorList>
    </citation>
    <scope>NUCLEOTIDE SEQUENCE [LARGE SCALE GENOMIC DNA]</scope>
    <source>
        <strain evidence="12 13">DAOM BR117</strain>
    </source>
</reference>
<evidence type="ECO:0000256" key="6">
    <source>
        <dbReference type="ARBA" id="ARBA00022705"/>
    </source>
</evidence>
<dbReference type="GO" id="GO:0043625">
    <property type="term" value="C:delta DNA polymerase complex"/>
    <property type="evidence" value="ECO:0007669"/>
    <property type="project" value="TreeGrafter"/>
</dbReference>
<dbReference type="Gene3D" id="3.60.21.50">
    <property type="match status" value="1"/>
</dbReference>
<protein>
    <recommendedName>
        <fullName evidence="3">DNA-directed DNA polymerase</fullName>
        <ecNumber evidence="3">2.7.7.7</ecNumber>
    </recommendedName>
</protein>
<dbReference type="EMBL" id="KQ257454">
    <property type="protein sequence ID" value="KND01696.1"/>
    <property type="molecule type" value="Genomic_DNA"/>
</dbReference>
<evidence type="ECO:0000256" key="2">
    <source>
        <dbReference type="ARBA" id="ARBA00006035"/>
    </source>
</evidence>
<feature type="domain" description="DNA polymerase alpha/delta/epsilon subunit B" evidence="10">
    <location>
        <begin position="215"/>
        <end position="428"/>
    </location>
</feature>